<dbReference type="Proteomes" id="UP000775213">
    <property type="component" value="Unassembled WGS sequence"/>
</dbReference>
<evidence type="ECO:0000313" key="3">
    <source>
        <dbReference type="EMBL" id="KAH0452291.1"/>
    </source>
</evidence>
<reference evidence="3 4" key="1">
    <citation type="journal article" date="2021" name="Hortic Res">
        <title>Chromosome-scale assembly of the Dendrobium chrysotoxum genome enhances the understanding of orchid evolution.</title>
        <authorList>
            <person name="Zhang Y."/>
            <person name="Zhang G.Q."/>
            <person name="Zhang D."/>
            <person name="Liu X.D."/>
            <person name="Xu X.Y."/>
            <person name="Sun W.H."/>
            <person name="Yu X."/>
            <person name="Zhu X."/>
            <person name="Wang Z.W."/>
            <person name="Zhao X."/>
            <person name="Zhong W.Y."/>
            <person name="Chen H."/>
            <person name="Yin W.L."/>
            <person name="Huang T."/>
            <person name="Niu S.C."/>
            <person name="Liu Z.J."/>
        </authorList>
    </citation>
    <scope>NUCLEOTIDE SEQUENCE [LARGE SCALE GENOMIC DNA]</scope>
    <source>
        <strain evidence="3">Lindl</strain>
    </source>
</reference>
<keyword evidence="2" id="KW-0067">ATP-binding</keyword>
<dbReference type="AlphaFoldDB" id="A0AAV7G7F1"/>
<accession>A0AAV7G7F1</accession>
<gene>
    <name evidence="3" type="ORF">IEQ34_019590</name>
</gene>
<organism evidence="3 4">
    <name type="scientific">Dendrobium chrysotoxum</name>
    <name type="common">Orchid</name>
    <dbReference type="NCBI Taxonomy" id="161865"/>
    <lineage>
        <taxon>Eukaryota</taxon>
        <taxon>Viridiplantae</taxon>
        <taxon>Streptophyta</taxon>
        <taxon>Embryophyta</taxon>
        <taxon>Tracheophyta</taxon>
        <taxon>Spermatophyta</taxon>
        <taxon>Magnoliopsida</taxon>
        <taxon>Liliopsida</taxon>
        <taxon>Asparagales</taxon>
        <taxon>Orchidaceae</taxon>
        <taxon>Epidendroideae</taxon>
        <taxon>Malaxideae</taxon>
        <taxon>Dendrobiinae</taxon>
        <taxon>Dendrobium</taxon>
    </lineage>
</organism>
<evidence type="ECO:0000256" key="1">
    <source>
        <dbReference type="ARBA" id="ARBA00022741"/>
    </source>
</evidence>
<dbReference type="EMBL" id="JAGFBR010000017">
    <property type="protein sequence ID" value="KAH0452291.1"/>
    <property type="molecule type" value="Genomic_DNA"/>
</dbReference>
<dbReference type="GO" id="GO:0005741">
    <property type="term" value="C:mitochondrial outer membrane"/>
    <property type="evidence" value="ECO:0007669"/>
    <property type="project" value="TreeGrafter"/>
</dbReference>
<dbReference type="PANTHER" id="PTHR45644:SF56">
    <property type="entry name" value="AAA ATPASE, PUTATIVE (AFU_ORTHOLOGUE AFUA_2G12920)-RELATED"/>
    <property type="match status" value="1"/>
</dbReference>
<keyword evidence="1" id="KW-0547">Nucleotide-binding</keyword>
<dbReference type="GO" id="GO:0005524">
    <property type="term" value="F:ATP binding"/>
    <property type="evidence" value="ECO:0007669"/>
    <property type="project" value="UniProtKB-KW"/>
</dbReference>
<keyword evidence="4" id="KW-1185">Reference proteome</keyword>
<dbReference type="InterPro" id="IPR027417">
    <property type="entry name" value="P-loop_NTPase"/>
</dbReference>
<comment type="caution">
    <text evidence="3">The sequence shown here is derived from an EMBL/GenBank/DDBJ whole genome shotgun (WGS) entry which is preliminary data.</text>
</comment>
<sequence length="99" mass="11448">MRRHELFSQGFLLFGPPRTLKTLLQKLLQLKLEQIWFGEAKKLTTMFFSFASQLVPIIIFINEVDSLVHVVITWNDHGRRSSAPPRISIHGWMSASNVK</sequence>
<evidence type="ECO:0008006" key="5">
    <source>
        <dbReference type="Google" id="ProtNLM"/>
    </source>
</evidence>
<evidence type="ECO:0000313" key="4">
    <source>
        <dbReference type="Proteomes" id="UP000775213"/>
    </source>
</evidence>
<proteinExistence type="predicted"/>
<protein>
    <recommendedName>
        <fullName evidence="5">ATPase AAA-type core domain-containing protein</fullName>
    </recommendedName>
</protein>
<dbReference type="InterPro" id="IPR051701">
    <property type="entry name" value="Mito_OM_Translocase_MSP1"/>
</dbReference>
<dbReference type="PANTHER" id="PTHR45644">
    <property type="entry name" value="AAA ATPASE, PUTATIVE (AFU_ORTHOLOGUE AFUA_2G12920)-RELATED-RELATED"/>
    <property type="match status" value="1"/>
</dbReference>
<dbReference type="Gene3D" id="3.40.50.300">
    <property type="entry name" value="P-loop containing nucleotide triphosphate hydrolases"/>
    <property type="match status" value="1"/>
</dbReference>
<evidence type="ECO:0000256" key="2">
    <source>
        <dbReference type="ARBA" id="ARBA00022840"/>
    </source>
</evidence>
<name>A0AAV7G7F1_DENCH</name>